<sequence>MLLSCQIAGETTWECLLRKDRFDHANVSFFDAEGEDILFHLSFRFPVGAMVFNSRFDGTWGGEVVKKCPVVADETPLRISFTSSHIRVEVAGREILRHRRRSGAAPIHWFDLHGGFSDLRIDGADGGPATVMGELAFTEPFALEGWAIDVGAEKQDIRIKCSGGVGDLPLARLTRPGLAEAAACSQIKLGVSAILPGRFWHNVPEGEDLTLQLVCNGKPCAAPLRISRREIVEIVEAALDVGSDKKKIVDIGKAAASSKPDKSKDAFLLVSAVEHAAFADIIDDLSAGARKNLLDTVTAYKLQDLLPSSRLIGDVETEEFAEIDRETAFTAPVNAVQKDLARFLAKQETPDPAAFLASEGDRLIETMEPEQARLLALRLTEVFCTHGAIDALNGFAMAARLGRADPKPPSWQRSLRLPLDVHNGEREPVVGFFQWLAERPKAWISTANLGWSMRQIVENCPPFLTDTDRETAARAFVDYVGTQADDYWGTSPCRHLVDTMVSLLENRHLFSSHFNDWLVYRAIRIYWMSPGFWTALQARPTAEAVLAEPALGRAYAAWERLESAVLEPDQPVQRGAPLPPYSEATSQAVRELALAGRQVQNLAAIDPFLERDLALRRLAMPNGRHLDGATPDFIAQSVREFSKEVPANEYVALQERASRHAVEWIADLGTDPEASEAQLQGIAPLLRVISGRRAGFVGIATAISMVSAALREGADREAEAAARLVRALLTSVAAWDQKDIQVSPAVRMSAFGLRQTALVTGNPQAHVLLDHFTDALANVPEPASSEMERMIPRGGMAAFFDTLVVIFSCRPLLETRVKAQRETWIRDLQDRGIPYVIVVGDGDDRLEGDVLHLNTPDGYEGLPRKVLDAVRWVQANTAFSHMLKIDDDCFLSVDRYFHSQSYRKFAYYGRKLTRDVGQTDRTWHLSRAKGGLHELDIDRSPEPSDYAEGGTGYALNRTIMEILIRTADTPKGAQLTLSSIMEDKQTGDLLGMCGILPDSEDFDACVMRRSHSKAHPVSRWVNTFLPSASSPAKVAHLDSADLQPLAARTHASDGLYPKKVWPSFKAPIMGHNSNIVELVCSEEQFTRVNTEDLVVVCCARNEKVMLPHFLDHYRRMGVNGFLMIDNFSDDGSLEYLLEQPDVATFSAETDYSESQYGVAWQQAVLSAFRQNRWSLVADADELLVLRSDEPSLPDVVKGDDLQGFDAARVFMLDLYPGGDLSDARLGDDGPFDVAGFVDREPFLSNSSSGGPFSNAETYTSSLRHRLLPGSRPELFVAQKIALLKYKPWMRLSAGLHYVANAQVAPRDMIFAHFKYHADFHRKVREETERGEHFNNAEEYRRYKALLSEGRDSLFDPEVSVPWRDCDWVKARL</sequence>
<reference evidence="10 11" key="1">
    <citation type="submission" date="2018-03" db="EMBL/GenBank/DDBJ databases">
        <title>Genomic Encyclopedia of Archaeal and Bacterial Type Strains, Phase II (KMG-II): from individual species to whole genera.</title>
        <authorList>
            <person name="Goeker M."/>
        </authorList>
    </citation>
    <scope>NUCLEOTIDE SEQUENCE [LARGE SCALE GENOMIC DNA]</scope>
    <source>
        <strain evidence="10 11">DSM 29328</strain>
    </source>
</reference>
<proteinExistence type="predicted"/>
<dbReference type="EMBL" id="PVTD01000005">
    <property type="protein sequence ID" value="PRY23008.1"/>
    <property type="molecule type" value="Genomic_DNA"/>
</dbReference>
<keyword evidence="3 10" id="KW-0808">Transferase</keyword>
<evidence type="ECO:0000259" key="9">
    <source>
        <dbReference type="PROSITE" id="PS51304"/>
    </source>
</evidence>
<keyword evidence="2 10" id="KW-0328">Glycosyltransferase</keyword>
<keyword evidence="8" id="KW-0472">Membrane</keyword>
<dbReference type="GO" id="GO:0008378">
    <property type="term" value="F:galactosyltransferase activity"/>
    <property type="evidence" value="ECO:0007669"/>
    <property type="project" value="UniProtKB-ARBA"/>
</dbReference>
<evidence type="ECO:0000256" key="5">
    <source>
        <dbReference type="ARBA" id="ARBA00022968"/>
    </source>
</evidence>
<accession>A0A2T0RPB2</accession>
<evidence type="ECO:0000256" key="7">
    <source>
        <dbReference type="ARBA" id="ARBA00023034"/>
    </source>
</evidence>
<keyword evidence="5" id="KW-0735">Signal-anchor</keyword>
<dbReference type="Gene3D" id="2.60.120.200">
    <property type="match status" value="1"/>
</dbReference>
<evidence type="ECO:0000256" key="6">
    <source>
        <dbReference type="ARBA" id="ARBA00022989"/>
    </source>
</evidence>
<gene>
    <name evidence="10" type="ORF">CLV78_10560</name>
</gene>
<dbReference type="GO" id="GO:0016020">
    <property type="term" value="C:membrane"/>
    <property type="evidence" value="ECO:0007669"/>
    <property type="project" value="InterPro"/>
</dbReference>
<evidence type="ECO:0000256" key="1">
    <source>
        <dbReference type="ARBA" id="ARBA00004323"/>
    </source>
</evidence>
<protein>
    <submittedName>
        <fullName evidence="10">Galactosyltransferase</fullName>
    </submittedName>
</protein>
<dbReference type="GO" id="GO:0030246">
    <property type="term" value="F:carbohydrate binding"/>
    <property type="evidence" value="ECO:0007669"/>
    <property type="project" value="InterPro"/>
</dbReference>
<dbReference type="RefSeq" id="WP_158263521.1">
    <property type="nucleotide sequence ID" value="NZ_PVTD01000005.1"/>
</dbReference>
<keyword evidence="11" id="KW-1185">Reference proteome</keyword>
<organism evidence="10 11">
    <name type="scientific">Aliiruegeria haliotis</name>
    <dbReference type="NCBI Taxonomy" id="1280846"/>
    <lineage>
        <taxon>Bacteria</taxon>
        <taxon>Pseudomonadati</taxon>
        <taxon>Pseudomonadota</taxon>
        <taxon>Alphaproteobacteria</taxon>
        <taxon>Rhodobacterales</taxon>
        <taxon>Roseobacteraceae</taxon>
        <taxon>Aliiruegeria</taxon>
    </lineage>
</organism>
<dbReference type="Gene3D" id="3.90.550.50">
    <property type="match status" value="1"/>
</dbReference>
<dbReference type="InterPro" id="IPR002659">
    <property type="entry name" value="Glyco_trans_31"/>
</dbReference>
<evidence type="ECO:0000256" key="8">
    <source>
        <dbReference type="ARBA" id="ARBA00023136"/>
    </source>
</evidence>
<dbReference type="OrthoDB" id="7981249at2"/>
<keyword evidence="4" id="KW-0812">Transmembrane</keyword>
<evidence type="ECO:0000256" key="4">
    <source>
        <dbReference type="ARBA" id="ARBA00022692"/>
    </source>
</evidence>
<dbReference type="InterPro" id="IPR013320">
    <property type="entry name" value="ConA-like_dom_sf"/>
</dbReference>
<dbReference type="InterPro" id="IPR001079">
    <property type="entry name" value="Galectin_CRD"/>
</dbReference>
<dbReference type="GO" id="GO:0006493">
    <property type="term" value="P:protein O-linked glycosylation"/>
    <property type="evidence" value="ECO:0007669"/>
    <property type="project" value="TreeGrafter"/>
</dbReference>
<dbReference type="PROSITE" id="PS51304">
    <property type="entry name" value="GALECTIN"/>
    <property type="match status" value="1"/>
</dbReference>
<dbReference type="Pfam" id="PF13704">
    <property type="entry name" value="Glyco_tranf_2_4"/>
    <property type="match status" value="1"/>
</dbReference>
<evidence type="ECO:0000313" key="10">
    <source>
        <dbReference type="EMBL" id="PRY23008.1"/>
    </source>
</evidence>
<keyword evidence="7" id="KW-0333">Golgi apparatus</keyword>
<dbReference type="PANTHER" id="PTHR11214:SF3">
    <property type="entry name" value="BETA-1,3-GALACTOSYLTRANSFERASE 6"/>
    <property type="match status" value="1"/>
</dbReference>
<dbReference type="SUPFAM" id="SSF49899">
    <property type="entry name" value="Concanavalin A-like lectins/glucanases"/>
    <property type="match status" value="1"/>
</dbReference>
<evidence type="ECO:0000313" key="11">
    <source>
        <dbReference type="Proteomes" id="UP000239480"/>
    </source>
</evidence>
<feature type="domain" description="Galectin" evidence="9">
    <location>
        <begin position="1"/>
        <end position="127"/>
    </location>
</feature>
<evidence type="ECO:0000256" key="2">
    <source>
        <dbReference type="ARBA" id="ARBA00022676"/>
    </source>
</evidence>
<keyword evidence="6" id="KW-1133">Transmembrane helix</keyword>
<dbReference type="Pfam" id="PF00337">
    <property type="entry name" value="Gal-bind_lectin"/>
    <property type="match status" value="1"/>
</dbReference>
<dbReference type="PANTHER" id="PTHR11214">
    <property type="entry name" value="BETA-1,3-N-ACETYLGLUCOSAMINYLTRANSFERASE"/>
    <property type="match status" value="1"/>
</dbReference>
<evidence type="ECO:0000256" key="3">
    <source>
        <dbReference type="ARBA" id="ARBA00022679"/>
    </source>
</evidence>
<dbReference type="Proteomes" id="UP000239480">
    <property type="component" value="Unassembled WGS sequence"/>
</dbReference>
<comment type="caution">
    <text evidence="10">The sequence shown here is derived from an EMBL/GenBank/DDBJ whole genome shotgun (WGS) entry which is preliminary data.</text>
</comment>
<comment type="subcellular location">
    <subcellularLocation>
        <location evidence="1">Golgi apparatus membrane</location>
        <topology evidence="1">Single-pass type II membrane protein</topology>
    </subcellularLocation>
</comment>
<name>A0A2T0RPB2_9RHOB</name>